<dbReference type="SUPFAM" id="SSF89807">
    <property type="entry name" value="Dodecin-like"/>
    <property type="match status" value="1"/>
</dbReference>
<protein>
    <recommendedName>
        <fullName evidence="3">Dodecin domain-containing protein</fullName>
    </recommendedName>
</protein>
<evidence type="ECO:0008006" key="3">
    <source>
        <dbReference type="Google" id="ProtNLM"/>
    </source>
</evidence>
<dbReference type="STRING" id="452.Lspi_2077"/>
<name>A0A0W0Z071_LEGSP</name>
<keyword evidence="2" id="KW-1185">Reference proteome</keyword>
<proteinExistence type="predicted"/>
<dbReference type="Gene3D" id="3.30.1660.10">
    <property type="entry name" value="Flavin-binding protein dodecin"/>
    <property type="match status" value="1"/>
</dbReference>
<organism evidence="1 2">
    <name type="scientific">Legionella spiritensis</name>
    <dbReference type="NCBI Taxonomy" id="452"/>
    <lineage>
        <taxon>Bacteria</taxon>
        <taxon>Pseudomonadati</taxon>
        <taxon>Pseudomonadota</taxon>
        <taxon>Gammaproteobacteria</taxon>
        <taxon>Legionellales</taxon>
        <taxon>Legionellaceae</taxon>
        <taxon>Legionella</taxon>
    </lineage>
</organism>
<accession>A0A0W0Z071</accession>
<dbReference type="InterPro" id="IPR025543">
    <property type="entry name" value="Dodecin-like"/>
</dbReference>
<dbReference type="InterPro" id="IPR036694">
    <property type="entry name" value="Dodecin-like_sf"/>
</dbReference>
<dbReference type="Proteomes" id="UP000054877">
    <property type="component" value="Unassembled WGS sequence"/>
</dbReference>
<comment type="caution">
    <text evidence="1">The sequence shown here is derived from an EMBL/GenBank/DDBJ whole genome shotgun (WGS) entry which is preliminary data.</text>
</comment>
<dbReference type="Pfam" id="PF07311">
    <property type="entry name" value="Dodecin"/>
    <property type="match status" value="1"/>
</dbReference>
<gene>
    <name evidence="1" type="ORF">Lspi_2077</name>
</gene>
<dbReference type="EMBL" id="LNYX01000030">
    <property type="protein sequence ID" value="KTD62227.1"/>
    <property type="molecule type" value="Genomic_DNA"/>
</dbReference>
<reference evidence="1 2" key="1">
    <citation type="submission" date="2015-11" db="EMBL/GenBank/DDBJ databases">
        <title>Genomic analysis of 38 Legionella species identifies large and diverse effector repertoires.</title>
        <authorList>
            <person name="Burstein D."/>
            <person name="Amaro F."/>
            <person name="Zusman T."/>
            <person name="Lifshitz Z."/>
            <person name="Cohen O."/>
            <person name="Gilbert J.A."/>
            <person name="Pupko T."/>
            <person name="Shuman H.A."/>
            <person name="Segal G."/>
        </authorList>
    </citation>
    <scope>NUCLEOTIDE SEQUENCE [LARGE SCALE GENOMIC DNA]</scope>
    <source>
        <strain evidence="1 2">Mt.St.Helens-9</strain>
    </source>
</reference>
<sequence>MRAIISKKLLIIHARLDAFPAMTDNKRMTSIRTRDYTGYSEAGLDEAIENALQKAGEFNRVEVIETRSSHFNEDKKHYQVTLTTFNN</sequence>
<dbReference type="PATRIC" id="fig|452.5.peg.2286"/>
<dbReference type="InterPro" id="IPR009923">
    <property type="entry name" value="Dodecin"/>
</dbReference>
<dbReference type="AlphaFoldDB" id="A0A0W0Z071"/>
<evidence type="ECO:0000313" key="1">
    <source>
        <dbReference type="EMBL" id="KTD62227.1"/>
    </source>
</evidence>
<evidence type="ECO:0000313" key="2">
    <source>
        <dbReference type="Proteomes" id="UP000054877"/>
    </source>
</evidence>